<comment type="caution">
    <text evidence="2">The sequence shown here is derived from an EMBL/GenBank/DDBJ whole genome shotgun (WGS) entry which is preliminary data.</text>
</comment>
<evidence type="ECO:0000313" key="3">
    <source>
        <dbReference type="Proteomes" id="UP001443914"/>
    </source>
</evidence>
<gene>
    <name evidence="2" type="ORF">RND81_08G175400</name>
</gene>
<proteinExistence type="predicted"/>
<keyword evidence="3" id="KW-1185">Reference proteome</keyword>
<feature type="chain" id="PRO_5043732660" evidence="1">
    <location>
        <begin position="22"/>
        <end position="93"/>
    </location>
</feature>
<feature type="signal peptide" evidence="1">
    <location>
        <begin position="1"/>
        <end position="21"/>
    </location>
</feature>
<keyword evidence="1" id="KW-0732">Signal</keyword>
<name>A0AAW1J8J2_SAPOF</name>
<evidence type="ECO:0000256" key="1">
    <source>
        <dbReference type="SAM" id="SignalP"/>
    </source>
</evidence>
<accession>A0AAW1J8J2</accession>
<dbReference type="Proteomes" id="UP001443914">
    <property type="component" value="Unassembled WGS sequence"/>
</dbReference>
<protein>
    <submittedName>
        <fullName evidence="2">Uncharacterized protein</fullName>
    </submittedName>
</protein>
<organism evidence="2 3">
    <name type="scientific">Saponaria officinalis</name>
    <name type="common">Common soapwort</name>
    <name type="synonym">Lychnis saponaria</name>
    <dbReference type="NCBI Taxonomy" id="3572"/>
    <lineage>
        <taxon>Eukaryota</taxon>
        <taxon>Viridiplantae</taxon>
        <taxon>Streptophyta</taxon>
        <taxon>Embryophyta</taxon>
        <taxon>Tracheophyta</taxon>
        <taxon>Spermatophyta</taxon>
        <taxon>Magnoliopsida</taxon>
        <taxon>eudicotyledons</taxon>
        <taxon>Gunneridae</taxon>
        <taxon>Pentapetalae</taxon>
        <taxon>Caryophyllales</taxon>
        <taxon>Caryophyllaceae</taxon>
        <taxon>Caryophylleae</taxon>
        <taxon>Saponaria</taxon>
    </lineage>
</organism>
<evidence type="ECO:0000313" key="2">
    <source>
        <dbReference type="EMBL" id="KAK9699464.1"/>
    </source>
</evidence>
<reference evidence="2" key="1">
    <citation type="submission" date="2024-03" db="EMBL/GenBank/DDBJ databases">
        <title>WGS assembly of Saponaria officinalis var. Norfolk2.</title>
        <authorList>
            <person name="Jenkins J."/>
            <person name="Shu S."/>
            <person name="Grimwood J."/>
            <person name="Barry K."/>
            <person name="Goodstein D."/>
            <person name="Schmutz J."/>
            <person name="Leebens-Mack J."/>
            <person name="Osbourn A."/>
        </authorList>
    </citation>
    <scope>NUCLEOTIDE SEQUENCE [LARGE SCALE GENOMIC DNA]</scope>
    <source>
        <strain evidence="2">JIC</strain>
    </source>
</reference>
<sequence length="93" mass="9785">MTFKKMIIFSLSISILLTVKAQTKITLTPAPAPAPAPTVSKKPLDWGGCMPQCIDICMGLHQATQTACDIACVSGCQQLIGKGSSVDGEFDVD</sequence>
<dbReference type="EMBL" id="JBDFQZ010000008">
    <property type="protein sequence ID" value="KAK9699464.1"/>
    <property type="molecule type" value="Genomic_DNA"/>
</dbReference>
<dbReference type="AlphaFoldDB" id="A0AAW1J8J2"/>